<dbReference type="AlphaFoldDB" id="A0AAN7Z217"/>
<feature type="region of interest" description="Disordered" evidence="6">
    <location>
        <begin position="291"/>
        <end position="341"/>
    </location>
</feature>
<gene>
    <name evidence="9" type="ORF">RB653_006459</name>
</gene>
<dbReference type="GO" id="GO:0046513">
    <property type="term" value="P:ceramide biosynthetic process"/>
    <property type="evidence" value="ECO:0007669"/>
    <property type="project" value="InterPro"/>
</dbReference>
<dbReference type="Pfam" id="PF03798">
    <property type="entry name" value="TRAM_LAG1_CLN8"/>
    <property type="match status" value="1"/>
</dbReference>
<sequence length="341" mass="40424">MALDENGVSEIEWERLYNPDNSIFLSGRKLMSEVNAIIFLVICTNIFFVVRFFYQHYVLKPIALSFNMRKSYTARFLENGWYTLYYISFFLIGSYVYSQENWSIFPTMNIWLGWPTQPFSTLFRTYYLVELSFYVHCTIALFFETRRKDFNQMLTHHVATFFLVGCSYWYRYHRIGIAILWIHNIADIFLYSAKALNYISKEIKSKTVQIACDGLFVMFALSFFVTRLIFFPFTLIKSSLTEAYYVSVEFPLFYPTNVALLTLLLLHMFWFFLIARIIYIKLFKSKDFDDIRSDSDEDEPEEKPTQKGLEAEPTRTNKNNNNNNTKLSQTKVSKATQKKNN</sequence>
<reference evidence="9 10" key="1">
    <citation type="submission" date="2023-11" db="EMBL/GenBank/DDBJ databases">
        <title>Dfirmibasis_genome.</title>
        <authorList>
            <person name="Edelbroek B."/>
            <person name="Kjellin J."/>
            <person name="Jerlstrom-Hultqvist J."/>
            <person name="Soderbom F."/>
        </authorList>
    </citation>
    <scope>NUCLEOTIDE SEQUENCE [LARGE SCALE GENOMIC DNA]</scope>
    <source>
        <strain evidence="9 10">TNS-C-14</strain>
    </source>
</reference>
<dbReference type="PANTHER" id="PTHR12560">
    <property type="entry name" value="LONGEVITY ASSURANCE FACTOR 1 LAG1"/>
    <property type="match status" value="1"/>
</dbReference>
<evidence type="ECO:0000256" key="4">
    <source>
        <dbReference type="ARBA" id="ARBA00023136"/>
    </source>
</evidence>
<dbReference type="EMBL" id="JAVFKY010000001">
    <property type="protein sequence ID" value="KAK5584842.1"/>
    <property type="molecule type" value="Genomic_DNA"/>
</dbReference>
<evidence type="ECO:0000256" key="7">
    <source>
        <dbReference type="SAM" id="Phobius"/>
    </source>
</evidence>
<name>A0AAN7Z217_9MYCE</name>
<keyword evidence="4 5" id="KW-0472">Membrane</keyword>
<evidence type="ECO:0000313" key="10">
    <source>
        <dbReference type="Proteomes" id="UP001344447"/>
    </source>
</evidence>
<dbReference type="GO" id="GO:0016020">
    <property type="term" value="C:membrane"/>
    <property type="evidence" value="ECO:0007669"/>
    <property type="project" value="UniProtKB-SubCell"/>
</dbReference>
<keyword evidence="10" id="KW-1185">Reference proteome</keyword>
<protein>
    <recommendedName>
        <fullName evidence="8">TLC domain-containing protein</fullName>
    </recommendedName>
</protein>
<feature type="transmembrane region" description="Helical" evidence="7">
    <location>
        <begin position="256"/>
        <end position="279"/>
    </location>
</feature>
<evidence type="ECO:0000259" key="8">
    <source>
        <dbReference type="PROSITE" id="PS50922"/>
    </source>
</evidence>
<dbReference type="Proteomes" id="UP001344447">
    <property type="component" value="Unassembled WGS sequence"/>
</dbReference>
<dbReference type="SMART" id="SM00724">
    <property type="entry name" value="TLC"/>
    <property type="match status" value="1"/>
</dbReference>
<accession>A0AAN7Z217</accession>
<evidence type="ECO:0000313" key="9">
    <source>
        <dbReference type="EMBL" id="KAK5584842.1"/>
    </source>
</evidence>
<keyword evidence="3 7" id="KW-1133">Transmembrane helix</keyword>
<evidence type="ECO:0000256" key="2">
    <source>
        <dbReference type="ARBA" id="ARBA00022692"/>
    </source>
</evidence>
<evidence type="ECO:0000256" key="5">
    <source>
        <dbReference type="PROSITE-ProRule" id="PRU00205"/>
    </source>
</evidence>
<proteinExistence type="predicted"/>
<feature type="transmembrane region" description="Helical" evidence="7">
    <location>
        <begin position="36"/>
        <end position="59"/>
    </location>
</feature>
<dbReference type="PANTHER" id="PTHR12560:SF0">
    <property type="entry name" value="LD18904P"/>
    <property type="match status" value="1"/>
</dbReference>
<evidence type="ECO:0000256" key="1">
    <source>
        <dbReference type="ARBA" id="ARBA00004141"/>
    </source>
</evidence>
<feature type="transmembrane region" description="Helical" evidence="7">
    <location>
        <begin position="125"/>
        <end position="143"/>
    </location>
</feature>
<feature type="transmembrane region" description="Helical" evidence="7">
    <location>
        <begin position="80"/>
        <end position="98"/>
    </location>
</feature>
<feature type="compositionally biased region" description="Basic and acidic residues" evidence="6">
    <location>
        <begin position="302"/>
        <end position="315"/>
    </location>
</feature>
<dbReference type="PROSITE" id="PS50922">
    <property type="entry name" value="TLC"/>
    <property type="match status" value="1"/>
</dbReference>
<organism evidence="9 10">
    <name type="scientific">Dictyostelium firmibasis</name>
    <dbReference type="NCBI Taxonomy" id="79012"/>
    <lineage>
        <taxon>Eukaryota</taxon>
        <taxon>Amoebozoa</taxon>
        <taxon>Evosea</taxon>
        <taxon>Eumycetozoa</taxon>
        <taxon>Dictyostelia</taxon>
        <taxon>Dictyosteliales</taxon>
        <taxon>Dictyosteliaceae</taxon>
        <taxon>Dictyostelium</taxon>
    </lineage>
</organism>
<dbReference type="GO" id="GO:0050291">
    <property type="term" value="F:sphingosine N-acyltransferase activity"/>
    <property type="evidence" value="ECO:0007669"/>
    <property type="project" value="InterPro"/>
</dbReference>
<feature type="compositionally biased region" description="Low complexity" evidence="6">
    <location>
        <begin position="316"/>
        <end position="326"/>
    </location>
</feature>
<evidence type="ECO:0000256" key="6">
    <source>
        <dbReference type="SAM" id="MobiDB-lite"/>
    </source>
</evidence>
<dbReference type="PIRSF" id="PIRSF005225">
    <property type="entry name" value="LAG1_LAC1"/>
    <property type="match status" value="1"/>
</dbReference>
<keyword evidence="2 5" id="KW-0812">Transmembrane</keyword>
<dbReference type="InterPro" id="IPR006634">
    <property type="entry name" value="TLC-dom"/>
</dbReference>
<dbReference type="InterPro" id="IPR016439">
    <property type="entry name" value="Lag1/Lac1-like"/>
</dbReference>
<comment type="caution">
    <text evidence="9">The sequence shown here is derived from an EMBL/GenBank/DDBJ whole genome shotgun (WGS) entry which is preliminary data.</text>
</comment>
<comment type="subcellular location">
    <subcellularLocation>
        <location evidence="1">Membrane</location>
        <topology evidence="1">Multi-pass membrane protein</topology>
    </subcellularLocation>
</comment>
<feature type="domain" description="TLC" evidence="8">
    <location>
        <begin position="74"/>
        <end position="283"/>
    </location>
</feature>
<evidence type="ECO:0000256" key="3">
    <source>
        <dbReference type="ARBA" id="ARBA00022989"/>
    </source>
</evidence>
<feature type="transmembrane region" description="Helical" evidence="7">
    <location>
        <begin position="214"/>
        <end position="236"/>
    </location>
</feature>